<dbReference type="GO" id="GO:0019752">
    <property type="term" value="P:carboxylic acid metabolic process"/>
    <property type="evidence" value="ECO:0007669"/>
    <property type="project" value="InterPro"/>
</dbReference>
<dbReference type="InterPro" id="IPR015421">
    <property type="entry name" value="PyrdxlP-dep_Trfase_major"/>
</dbReference>
<name>A0A395LMI1_9SPHN</name>
<keyword evidence="8" id="KW-0032">Aminotransferase</keyword>
<dbReference type="Gene3D" id="3.40.640.10">
    <property type="entry name" value="Type I PLP-dependent aspartate aminotransferase-like (Major domain)"/>
    <property type="match status" value="1"/>
</dbReference>
<dbReference type="RefSeq" id="WP_115492480.1">
    <property type="nucleotide sequence ID" value="NZ_JACHWW010000001.1"/>
</dbReference>
<keyword evidence="5 7" id="KW-0456">Lyase</keyword>
<dbReference type="EMBL" id="QRBB01000001">
    <property type="protein sequence ID" value="RDS78256.1"/>
    <property type="molecule type" value="Genomic_DNA"/>
</dbReference>
<dbReference type="GO" id="GO:0008483">
    <property type="term" value="F:transaminase activity"/>
    <property type="evidence" value="ECO:0007669"/>
    <property type="project" value="UniProtKB-KW"/>
</dbReference>
<dbReference type="OrthoDB" id="9803665at2"/>
<feature type="modified residue" description="N6-(pyridoxal phosphate)lysine" evidence="6">
    <location>
        <position position="291"/>
    </location>
</feature>
<gene>
    <name evidence="8" type="ORF">DL238_11995</name>
</gene>
<dbReference type="InterPro" id="IPR015424">
    <property type="entry name" value="PyrdxlP-dep_Trfase"/>
</dbReference>
<keyword evidence="3" id="KW-0210">Decarboxylase</keyword>
<evidence type="ECO:0000313" key="8">
    <source>
        <dbReference type="EMBL" id="RDS78256.1"/>
    </source>
</evidence>
<proteinExistence type="inferred from homology"/>
<dbReference type="GO" id="GO:0016831">
    <property type="term" value="F:carboxy-lyase activity"/>
    <property type="evidence" value="ECO:0007669"/>
    <property type="project" value="UniProtKB-KW"/>
</dbReference>
<dbReference type="InterPro" id="IPR002129">
    <property type="entry name" value="PyrdxlP-dep_de-COase"/>
</dbReference>
<evidence type="ECO:0000256" key="1">
    <source>
        <dbReference type="ARBA" id="ARBA00001933"/>
    </source>
</evidence>
<keyword evidence="9" id="KW-1185">Reference proteome</keyword>
<dbReference type="PANTHER" id="PTHR11999:SF70">
    <property type="entry name" value="MIP05841P"/>
    <property type="match status" value="1"/>
</dbReference>
<evidence type="ECO:0000256" key="5">
    <source>
        <dbReference type="ARBA" id="ARBA00023239"/>
    </source>
</evidence>
<accession>A0A395LMI1</accession>
<comment type="caution">
    <text evidence="8">The sequence shown here is derived from an EMBL/GenBank/DDBJ whole genome shotgun (WGS) entry which is preliminary data.</text>
</comment>
<dbReference type="InterPro" id="IPR015422">
    <property type="entry name" value="PyrdxlP-dep_Trfase_small"/>
</dbReference>
<evidence type="ECO:0000256" key="3">
    <source>
        <dbReference type="ARBA" id="ARBA00022793"/>
    </source>
</evidence>
<comment type="cofactor">
    <cofactor evidence="1 6 7">
        <name>pyridoxal 5'-phosphate</name>
        <dbReference type="ChEBI" id="CHEBI:597326"/>
    </cofactor>
</comment>
<dbReference type="SUPFAM" id="SSF53383">
    <property type="entry name" value="PLP-dependent transferases"/>
    <property type="match status" value="1"/>
</dbReference>
<dbReference type="PANTHER" id="PTHR11999">
    <property type="entry name" value="GROUP II PYRIDOXAL-5-PHOSPHATE DECARBOXYLASE"/>
    <property type="match status" value="1"/>
</dbReference>
<evidence type="ECO:0000256" key="2">
    <source>
        <dbReference type="ARBA" id="ARBA00009533"/>
    </source>
</evidence>
<keyword evidence="8" id="KW-0808">Transferase</keyword>
<reference evidence="8 9" key="1">
    <citation type="submission" date="2018-07" db="EMBL/GenBank/DDBJ databases">
        <title>Erythrobacter nanhaiensis sp. nov., a novel member of the genus Erythrobacter isolated from the South China Sea.</title>
        <authorList>
            <person name="Chen X."/>
            <person name="Liu J."/>
        </authorList>
    </citation>
    <scope>NUCLEOTIDE SEQUENCE [LARGE SCALE GENOMIC DNA]</scope>
    <source>
        <strain evidence="8 9">S-5</strain>
    </source>
</reference>
<evidence type="ECO:0000313" key="9">
    <source>
        <dbReference type="Proteomes" id="UP000254101"/>
    </source>
</evidence>
<dbReference type="AlphaFoldDB" id="A0A395LMI1"/>
<protein>
    <submittedName>
        <fullName evidence="8">Aspartate aminotransferase family protein</fullName>
    </submittedName>
</protein>
<dbReference type="InterPro" id="IPR010977">
    <property type="entry name" value="Aromatic_deC"/>
</dbReference>
<dbReference type="Proteomes" id="UP000254101">
    <property type="component" value="Unassembled WGS sequence"/>
</dbReference>
<dbReference type="GO" id="GO:0030170">
    <property type="term" value="F:pyridoxal phosphate binding"/>
    <property type="evidence" value="ECO:0007669"/>
    <property type="project" value="InterPro"/>
</dbReference>
<evidence type="ECO:0000256" key="7">
    <source>
        <dbReference type="RuleBase" id="RU000382"/>
    </source>
</evidence>
<organism evidence="8 9">
    <name type="scientific">Alteriqipengyuania lutimaris</name>
    <dbReference type="NCBI Taxonomy" id="1538146"/>
    <lineage>
        <taxon>Bacteria</taxon>
        <taxon>Pseudomonadati</taxon>
        <taxon>Pseudomonadota</taxon>
        <taxon>Alphaproteobacteria</taxon>
        <taxon>Sphingomonadales</taxon>
        <taxon>Erythrobacteraceae</taxon>
        <taxon>Alteriqipengyuania</taxon>
    </lineage>
</organism>
<sequence>MTRPFSTATDVARYASEASIEYLGSLDQRPVDRPDARDIARAALEVALPPGPCDPMQTVERLVDSSRGGTIGTAGGRFFGMVVGGSLPAAMGARMLNAAWDQLALSDQTSPIANVAEEVASRWVLDVLGLPGTSSVGFVTGASAANLQCLAVARHALLARSGWNVGEGGLQGAPRLRIVTSATIHPTVRKMLKILGFGDADIETVPCLDDGTVQMGAFPLVDARTIVVMQAGCVNTGASDPFAEIAERIAGSGAWFHIDGAFGLWAAASPNLRGLVVGAELADSWAVDAHKWLNTPYDCGMAICAHPDAVRDLLSFDAPYVPNRVGTPQKDMVIELSRAARGIEVWAALHSLGREGVADLVDRCCRHARRFAQGLDALGFTLLNEVVQNQVVATFPGHERRMGDLARAVQHSGECWFGTTRWRNRDAIRISVSNWRTTEADVDHSLEAIAAETRRLGIAP</sequence>
<dbReference type="Pfam" id="PF00282">
    <property type="entry name" value="Pyridoxal_deC"/>
    <property type="match status" value="1"/>
</dbReference>
<evidence type="ECO:0000256" key="4">
    <source>
        <dbReference type="ARBA" id="ARBA00022898"/>
    </source>
</evidence>
<keyword evidence="4 6" id="KW-0663">Pyridoxal phosphate</keyword>
<comment type="similarity">
    <text evidence="2 7">Belongs to the group II decarboxylase family.</text>
</comment>
<dbReference type="Gene3D" id="3.90.1150.10">
    <property type="entry name" value="Aspartate Aminotransferase, domain 1"/>
    <property type="match status" value="1"/>
</dbReference>
<evidence type="ECO:0000256" key="6">
    <source>
        <dbReference type="PIRSR" id="PIRSR602129-50"/>
    </source>
</evidence>